<evidence type="ECO:0000259" key="1">
    <source>
        <dbReference type="SMART" id="SM00670"/>
    </source>
</evidence>
<gene>
    <name evidence="2" type="ORF">GBM95_06965</name>
</gene>
<dbReference type="Pfam" id="PF13470">
    <property type="entry name" value="PIN_3"/>
    <property type="match status" value="1"/>
</dbReference>
<sequence>MKVVLDTNVLISALISPHNPPDLILQSWLAGDFELLTSEDQLEEIRRVSRYAHLQPFLQPHQVGVLVNRMRSLATIVRPESLISEEALDPDDNFLIAICEAGSANNLVTGDQRAGLLERRHIGATEILTAAQFAERYLGWRVQRS</sequence>
<dbReference type="PANTHER" id="PTHR34610">
    <property type="entry name" value="SSL7007 PROTEIN"/>
    <property type="match status" value="1"/>
</dbReference>
<dbReference type="AlphaFoldDB" id="A0A6I1EIP7"/>
<dbReference type="SUPFAM" id="SSF88723">
    <property type="entry name" value="PIN domain-like"/>
    <property type="match status" value="1"/>
</dbReference>
<feature type="domain" description="PIN" evidence="1">
    <location>
        <begin position="1"/>
        <end position="116"/>
    </location>
</feature>
<dbReference type="CDD" id="cd18715">
    <property type="entry name" value="PIN_VapC-like"/>
    <property type="match status" value="1"/>
</dbReference>
<dbReference type="EMBL" id="WEHX01000040">
    <property type="protein sequence ID" value="KAB7659393.1"/>
    <property type="molecule type" value="Genomic_DNA"/>
</dbReference>
<dbReference type="InterPro" id="IPR002850">
    <property type="entry name" value="PIN_toxin-like"/>
</dbReference>
<reference evidence="2 3" key="1">
    <citation type="submission" date="2019-10" db="EMBL/GenBank/DDBJ databases">
        <title>Genome diversity of Sutterella seckii.</title>
        <authorList>
            <person name="Chaplin A.V."/>
            <person name="Sokolova S.R."/>
            <person name="Mosin K.A."/>
            <person name="Ivanova E.L."/>
            <person name="Kochetkova T.O."/>
            <person name="Goltsov A.Y."/>
            <person name="Trofimov D.Y."/>
            <person name="Efimov B.A."/>
        </authorList>
    </citation>
    <scope>NUCLEOTIDE SEQUENCE [LARGE SCALE GENOMIC DNA]</scope>
    <source>
        <strain evidence="2 3">ASD393</strain>
    </source>
</reference>
<protein>
    <submittedName>
        <fullName evidence="2">Putative toxin-antitoxin system toxin component, PIN family</fullName>
    </submittedName>
</protein>
<organism evidence="2 3">
    <name type="scientific">Sutterella seckii</name>
    <dbReference type="NCBI Taxonomy" id="1944635"/>
    <lineage>
        <taxon>Bacteria</taxon>
        <taxon>Pseudomonadati</taxon>
        <taxon>Pseudomonadota</taxon>
        <taxon>Betaproteobacteria</taxon>
        <taxon>Burkholderiales</taxon>
        <taxon>Sutterellaceae</taxon>
        <taxon>Sutterella</taxon>
    </lineage>
</organism>
<evidence type="ECO:0000313" key="2">
    <source>
        <dbReference type="EMBL" id="KAB7659393.1"/>
    </source>
</evidence>
<evidence type="ECO:0000313" key="3">
    <source>
        <dbReference type="Proteomes" id="UP000430564"/>
    </source>
</evidence>
<dbReference type="SMART" id="SM00670">
    <property type="entry name" value="PINc"/>
    <property type="match status" value="1"/>
</dbReference>
<dbReference type="InterPro" id="IPR002716">
    <property type="entry name" value="PIN_dom"/>
</dbReference>
<dbReference type="NCBIfam" id="TIGR00305">
    <property type="entry name" value="putative toxin-antitoxin system toxin component, PIN family"/>
    <property type="match status" value="1"/>
</dbReference>
<comment type="caution">
    <text evidence="2">The sequence shown here is derived from an EMBL/GenBank/DDBJ whole genome shotgun (WGS) entry which is preliminary data.</text>
</comment>
<dbReference type="PANTHER" id="PTHR34610:SF3">
    <property type="entry name" value="SSL7007 PROTEIN"/>
    <property type="match status" value="1"/>
</dbReference>
<dbReference type="Proteomes" id="UP000430564">
    <property type="component" value="Unassembled WGS sequence"/>
</dbReference>
<dbReference type="RefSeq" id="WP_152158444.1">
    <property type="nucleotide sequence ID" value="NZ_WEHX01000040.1"/>
</dbReference>
<accession>A0A6I1EIP7</accession>
<name>A0A6I1EIP7_9BURK</name>
<proteinExistence type="predicted"/>
<dbReference type="InterPro" id="IPR029060">
    <property type="entry name" value="PIN-like_dom_sf"/>
</dbReference>
<dbReference type="OrthoDB" id="9792229at2"/>